<dbReference type="Pfam" id="PF02632">
    <property type="entry name" value="BioY"/>
    <property type="match status" value="1"/>
</dbReference>
<keyword evidence="2" id="KW-1133">Transmembrane helix</keyword>
<feature type="transmembrane region" description="Helical" evidence="2">
    <location>
        <begin position="53"/>
        <end position="73"/>
    </location>
</feature>
<dbReference type="KEGG" id="chyd:H4K34_13065"/>
<dbReference type="GO" id="GO:0005886">
    <property type="term" value="C:plasma membrane"/>
    <property type="evidence" value="ECO:0007669"/>
    <property type="project" value="InterPro"/>
</dbReference>
<keyword evidence="2" id="KW-0472">Membrane</keyword>
<organism evidence="3 4">
    <name type="scientific">Croceimicrobium hydrocarbonivorans</name>
    <dbReference type="NCBI Taxonomy" id="2761580"/>
    <lineage>
        <taxon>Bacteria</taxon>
        <taxon>Pseudomonadati</taxon>
        <taxon>Bacteroidota</taxon>
        <taxon>Flavobacteriia</taxon>
        <taxon>Flavobacteriales</taxon>
        <taxon>Owenweeksiaceae</taxon>
        <taxon>Croceimicrobium</taxon>
    </lineage>
</organism>
<evidence type="ECO:0000256" key="2">
    <source>
        <dbReference type="SAM" id="Phobius"/>
    </source>
</evidence>
<feature type="transmembrane region" description="Helical" evidence="2">
    <location>
        <begin position="111"/>
        <end position="133"/>
    </location>
</feature>
<dbReference type="PANTHER" id="PTHR34295:SF1">
    <property type="entry name" value="BIOTIN TRANSPORTER BIOY"/>
    <property type="match status" value="1"/>
</dbReference>
<keyword evidence="4" id="KW-1185">Reference proteome</keyword>
<feature type="transmembrane region" description="Helical" evidence="2">
    <location>
        <begin position="79"/>
        <end position="99"/>
    </location>
</feature>
<gene>
    <name evidence="3" type="ORF">H4K34_13065</name>
</gene>
<protein>
    <submittedName>
        <fullName evidence="3">Biotin transporter BioY</fullName>
    </submittedName>
</protein>
<evidence type="ECO:0000256" key="1">
    <source>
        <dbReference type="ARBA" id="ARBA00010692"/>
    </source>
</evidence>
<sequence>MLKNTNYKLALGVLIAILILAPWSLDLGFIPLTLQTLIIFIGASLLPWRTAILVVGAYLALGALGLPVFGHHTSGFAKLYGATAGFLWGFVACAGYVAYASARQEFHFFRAILIFLRAHLLLLIPGFAVLYYYMPGADLWNTLIHLIPGLIIKSLVGGIIAAQLRAKLVPVTDQIASLEEPNESD</sequence>
<feature type="transmembrane region" description="Helical" evidence="2">
    <location>
        <begin position="139"/>
        <end position="162"/>
    </location>
</feature>
<dbReference type="PANTHER" id="PTHR34295">
    <property type="entry name" value="BIOTIN TRANSPORTER BIOY"/>
    <property type="match status" value="1"/>
</dbReference>
<reference evidence="3 4" key="1">
    <citation type="submission" date="2020-08" db="EMBL/GenBank/DDBJ databases">
        <title>Croceimicrobium hydrocarbonivorans gen. nov., sp. nov., a novel marine bacterium isolated from a bacterial consortium that degrades polyethylene terephthalate.</title>
        <authorList>
            <person name="Liu R."/>
        </authorList>
    </citation>
    <scope>NUCLEOTIDE SEQUENCE [LARGE SCALE GENOMIC DNA]</scope>
    <source>
        <strain evidence="3 4">A20-9</strain>
    </source>
</reference>
<feature type="transmembrane region" description="Helical" evidence="2">
    <location>
        <begin position="7"/>
        <end position="23"/>
    </location>
</feature>
<dbReference type="Gene3D" id="1.10.1760.20">
    <property type="match status" value="1"/>
</dbReference>
<evidence type="ECO:0000313" key="3">
    <source>
        <dbReference type="EMBL" id="QNR23301.1"/>
    </source>
</evidence>
<dbReference type="Proteomes" id="UP000516305">
    <property type="component" value="Chromosome"/>
</dbReference>
<feature type="transmembrane region" description="Helical" evidence="2">
    <location>
        <begin position="29"/>
        <end position="46"/>
    </location>
</feature>
<name>A0A7H0VC53_9FLAO</name>
<dbReference type="GO" id="GO:0015225">
    <property type="term" value="F:biotin transmembrane transporter activity"/>
    <property type="evidence" value="ECO:0007669"/>
    <property type="project" value="InterPro"/>
</dbReference>
<evidence type="ECO:0000313" key="4">
    <source>
        <dbReference type="Proteomes" id="UP000516305"/>
    </source>
</evidence>
<dbReference type="AlphaFoldDB" id="A0A7H0VC53"/>
<comment type="similarity">
    <text evidence="1">Belongs to the BioY family.</text>
</comment>
<proteinExistence type="inferred from homology"/>
<dbReference type="RefSeq" id="WP_210757830.1">
    <property type="nucleotide sequence ID" value="NZ_CP060139.1"/>
</dbReference>
<keyword evidence="2" id="KW-0812">Transmembrane</keyword>
<dbReference type="InterPro" id="IPR003784">
    <property type="entry name" value="BioY"/>
</dbReference>
<dbReference type="EMBL" id="CP060139">
    <property type="protein sequence ID" value="QNR23301.1"/>
    <property type="molecule type" value="Genomic_DNA"/>
</dbReference>
<accession>A0A7H0VC53</accession>